<keyword evidence="2" id="KW-1185">Reference proteome</keyword>
<dbReference type="InterPro" id="IPR036520">
    <property type="entry name" value="UPF0759_sf"/>
</dbReference>
<evidence type="ECO:0000313" key="1">
    <source>
        <dbReference type="EMBL" id="NID05763.1"/>
    </source>
</evidence>
<proteinExistence type="predicted"/>
<dbReference type="Proteomes" id="UP001429601">
    <property type="component" value="Unassembled WGS sequence"/>
</dbReference>
<dbReference type="PANTHER" id="PTHR30348:SF14">
    <property type="entry name" value="BLR8050 PROTEIN"/>
    <property type="match status" value="1"/>
</dbReference>
<dbReference type="Pfam" id="PF01904">
    <property type="entry name" value="DUF72"/>
    <property type="match status" value="1"/>
</dbReference>
<dbReference type="PANTHER" id="PTHR30348">
    <property type="entry name" value="UNCHARACTERIZED PROTEIN YECE"/>
    <property type="match status" value="1"/>
</dbReference>
<protein>
    <submittedName>
        <fullName evidence="1">DUF72 domain-containing protein</fullName>
    </submittedName>
</protein>
<dbReference type="SUPFAM" id="SSF117396">
    <property type="entry name" value="TM1631-like"/>
    <property type="match status" value="1"/>
</dbReference>
<dbReference type="EMBL" id="JAAQQR010000005">
    <property type="protein sequence ID" value="NID05763.1"/>
    <property type="molecule type" value="Genomic_DNA"/>
</dbReference>
<dbReference type="RefSeq" id="WP_167126983.1">
    <property type="nucleotide sequence ID" value="NZ_JAAQQR010000005.1"/>
</dbReference>
<dbReference type="Gene3D" id="3.20.20.410">
    <property type="entry name" value="Protein of unknown function UPF0759"/>
    <property type="match status" value="1"/>
</dbReference>
<sequence>MRRTKPSVRIGCAGWSIPSRAADLFATEGSHLQRYVRVFPCVEINTSFYRPHQPKTYLRWAQSVPASFRFSVKMPRTITHERRLRECDALLETFLGEIASLGTTLGCLLVQLPPSLALNATKAAAFFELLRKRTPLPVACEPRHATWFTPLGDAVLKDAGIACVQADPSPVADAICEGDPGLLYLRLHGSPDVYYSAYDDAFLERIALRIRDAQANKQDVWCIFDNTARGEAIPNALALMERLS</sequence>
<name>A0ABX0Q5Y1_9GAMM</name>
<evidence type="ECO:0000313" key="2">
    <source>
        <dbReference type="Proteomes" id="UP001429601"/>
    </source>
</evidence>
<gene>
    <name evidence="1" type="ORF">HBF26_12760</name>
</gene>
<organism evidence="1 2">
    <name type="scientific">Luteibacter jiangsuensis</name>
    <dbReference type="NCBI Taxonomy" id="637577"/>
    <lineage>
        <taxon>Bacteria</taxon>
        <taxon>Pseudomonadati</taxon>
        <taxon>Pseudomonadota</taxon>
        <taxon>Gammaproteobacteria</taxon>
        <taxon>Lysobacterales</taxon>
        <taxon>Rhodanobacteraceae</taxon>
        <taxon>Luteibacter</taxon>
    </lineage>
</organism>
<dbReference type="InterPro" id="IPR002763">
    <property type="entry name" value="DUF72"/>
</dbReference>
<accession>A0ABX0Q5Y1</accession>
<reference evidence="1 2" key="1">
    <citation type="journal article" date="2011" name="Curr. Microbiol.">
        <title>Luteibacter jiangsuensis sp. nov.: a methamidophos-degrading bacterium isolated from a methamidophos-manufacturing factory.</title>
        <authorList>
            <person name="Wang L."/>
            <person name="Wang G.L."/>
            <person name="Li S.P."/>
            <person name="Jiang J.D."/>
        </authorList>
    </citation>
    <scope>NUCLEOTIDE SEQUENCE [LARGE SCALE GENOMIC DNA]</scope>
    <source>
        <strain evidence="1 2">CGMCC 1.10133</strain>
    </source>
</reference>
<comment type="caution">
    <text evidence="1">The sequence shown here is derived from an EMBL/GenBank/DDBJ whole genome shotgun (WGS) entry which is preliminary data.</text>
</comment>